<dbReference type="PANTHER" id="PTHR15549">
    <property type="entry name" value="PAIRED IMMUNOGLOBULIN-LIKE TYPE 2 RECEPTOR"/>
    <property type="match status" value="1"/>
</dbReference>
<organism evidence="7 8">
    <name type="scientific">Marasmius crinis-equi</name>
    <dbReference type="NCBI Taxonomy" id="585013"/>
    <lineage>
        <taxon>Eukaryota</taxon>
        <taxon>Fungi</taxon>
        <taxon>Dikarya</taxon>
        <taxon>Basidiomycota</taxon>
        <taxon>Agaricomycotina</taxon>
        <taxon>Agaricomycetes</taxon>
        <taxon>Agaricomycetidae</taxon>
        <taxon>Agaricales</taxon>
        <taxon>Marasmiineae</taxon>
        <taxon>Marasmiaceae</taxon>
        <taxon>Marasmius</taxon>
    </lineage>
</organism>
<feature type="region of interest" description="Disordered" evidence="5">
    <location>
        <begin position="163"/>
        <end position="183"/>
    </location>
</feature>
<keyword evidence="3 6" id="KW-1133">Transmembrane helix</keyword>
<keyword evidence="2 6" id="KW-0812">Transmembrane</keyword>
<keyword evidence="4 6" id="KW-0472">Membrane</keyword>
<evidence type="ECO:0000256" key="2">
    <source>
        <dbReference type="ARBA" id="ARBA00022692"/>
    </source>
</evidence>
<evidence type="ECO:0000256" key="4">
    <source>
        <dbReference type="ARBA" id="ARBA00023136"/>
    </source>
</evidence>
<dbReference type="InterPro" id="IPR051694">
    <property type="entry name" value="Immunoregulatory_rcpt-like"/>
</dbReference>
<feature type="compositionally biased region" description="Polar residues" evidence="5">
    <location>
        <begin position="213"/>
        <end position="222"/>
    </location>
</feature>
<protein>
    <submittedName>
        <fullName evidence="7">Uncharacterized protein</fullName>
    </submittedName>
</protein>
<proteinExistence type="predicted"/>
<feature type="compositionally biased region" description="Basic and acidic residues" evidence="5">
    <location>
        <begin position="227"/>
        <end position="241"/>
    </location>
</feature>
<dbReference type="Proteomes" id="UP001465976">
    <property type="component" value="Unassembled WGS sequence"/>
</dbReference>
<evidence type="ECO:0000313" key="8">
    <source>
        <dbReference type="Proteomes" id="UP001465976"/>
    </source>
</evidence>
<accession>A0ABR3FTB7</accession>
<dbReference type="CDD" id="cd12087">
    <property type="entry name" value="TM_EGFR-like"/>
    <property type="match status" value="1"/>
</dbReference>
<reference evidence="7 8" key="1">
    <citation type="submission" date="2024-02" db="EMBL/GenBank/DDBJ databases">
        <title>A draft genome for the cacao thread blight pathogen Marasmius crinis-equi.</title>
        <authorList>
            <person name="Cohen S.P."/>
            <person name="Baruah I.K."/>
            <person name="Amoako-Attah I."/>
            <person name="Bukari Y."/>
            <person name="Meinhardt L.W."/>
            <person name="Bailey B.A."/>
        </authorList>
    </citation>
    <scope>NUCLEOTIDE SEQUENCE [LARGE SCALE GENOMIC DNA]</scope>
    <source>
        <strain evidence="7 8">GH-76</strain>
    </source>
</reference>
<comment type="subcellular location">
    <subcellularLocation>
        <location evidence="1">Membrane</location>
        <topology evidence="1">Single-pass membrane protein</topology>
    </subcellularLocation>
</comment>
<evidence type="ECO:0000313" key="7">
    <source>
        <dbReference type="EMBL" id="KAL0578722.1"/>
    </source>
</evidence>
<evidence type="ECO:0000256" key="5">
    <source>
        <dbReference type="SAM" id="MobiDB-lite"/>
    </source>
</evidence>
<feature type="region of interest" description="Disordered" evidence="5">
    <location>
        <begin position="71"/>
        <end position="93"/>
    </location>
</feature>
<feature type="region of interest" description="Disordered" evidence="5">
    <location>
        <begin position="213"/>
        <end position="255"/>
    </location>
</feature>
<evidence type="ECO:0000256" key="6">
    <source>
        <dbReference type="SAM" id="Phobius"/>
    </source>
</evidence>
<dbReference type="EMBL" id="JBAHYK010000087">
    <property type="protein sequence ID" value="KAL0578722.1"/>
    <property type="molecule type" value="Genomic_DNA"/>
</dbReference>
<evidence type="ECO:0000256" key="3">
    <source>
        <dbReference type="ARBA" id="ARBA00022989"/>
    </source>
</evidence>
<evidence type="ECO:0000256" key="1">
    <source>
        <dbReference type="ARBA" id="ARBA00004167"/>
    </source>
</evidence>
<sequence>MLIILLHKGVVPGGTSIVLQPAYGVLSYDWTANVLSGTSMLFTMFDNDGRTGGTSDLRIAGATNDMSCINSTTPSSTMAAGPTSTSSGSDSTSSDIPIGAIAGIVIGGLLILALAIMSGLFFLRRRRSHSQDIRSWIDGTEETDFGRHSQRLHSDFNYSSHSTVHLNESTPTLPNPANPFTAPSELDSVAEVHPYTIQESAGPSTTTAQRKATLASVSSHTPSRFIVHTDSEDFPEERSEETVELPPAYAERKPR</sequence>
<keyword evidence="8" id="KW-1185">Reference proteome</keyword>
<comment type="caution">
    <text evidence="7">The sequence shown here is derived from an EMBL/GenBank/DDBJ whole genome shotgun (WGS) entry which is preliminary data.</text>
</comment>
<feature type="transmembrane region" description="Helical" evidence="6">
    <location>
        <begin position="96"/>
        <end position="123"/>
    </location>
</feature>
<feature type="compositionally biased region" description="Polar residues" evidence="5">
    <location>
        <begin position="163"/>
        <end position="172"/>
    </location>
</feature>
<gene>
    <name evidence="7" type="ORF">V5O48_003278</name>
</gene>
<name>A0ABR3FTB7_9AGAR</name>
<dbReference type="PANTHER" id="PTHR15549:SF30">
    <property type="entry name" value="MID2 DOMAIN-CONTAINING PROTEIN"/>
    <property type="match status" value="1"/>
</dbReference>